<accession>A0A8S5P048</accession>
<feature type="coiled-coil region" evidence="1">
    <location>
        <begin position="9"/>
        <end position="43"/>
    </location>
</feature>
<evidence type="ECO:0000313" key="3">
    <source>
        <dbReference type="EMBL" id="DAD99824.1"/>
    </source>
</evidence>
<keyword evidence="2" id="KW-0472">Membrane</keyword>
<organism evidence="3">
    <name type="scientific">Myoviridae sp. ct7Q419</name>
    <dbReference type="NCBI Taxonomy" id="2825038"/>
    <lineage>
        <taxon>Viruses</taxon>
        <taxon>Duplodnaviria</taxon>
        <taxon>Heunggongvirae</taxon>
        <taxon>Uroviricota</taxon>
        <taxon>Caudoviricetes</taxon>
    </lineage>
</organism>
<sequence length="129" mass="14457">MTEQETVLLIETEQRCKSNTHRIDNLEGELKEIQSEQKAIYKIATSVELIAQRVSNIEGKVDDTNRKVDAQAKAWQETERKLSEKVNETENKPYKQIANNVNTVKVAIITCISTLLVSGIIGAIIAFGK</sequence>
<protein>
    <submittedName>
        <fullName evidence="3">Hemolysin XhlA</fullName>
    </submittedName>
</protein>
<evidence type="ECO:0000256" key="2">
    <source>
        <dbReference type="SAM" id="Phobius"/>
    </source>
</evidence>
<keyword evidence="2" id="KW-0812">Transmembrane</keyword>
<evidence type="ECO:0000256" key="1">
    <source>
        <dbReference type="SAM" id="Coils"/>
    </source>
</evidence>
<reference evidence="3" key="1">
    <citation type="journal article" date="2021" name="Proc. Natl. Acad. Sci. U.S.A.">
        <title>A Catalog of Tens of Thousands of Viruses from Human Metagenomes Reveals Hidden Associations with Chronic Diseases.</title>
        <authorList>
            <person name="Tisza M.J."/>
            <person name="Buck C.B."/>
        </authorList>
    </citation>
    <scope>NUCLEOTIDE SEQUENCE</scope>
    <source>
        <strain evidence="3">Ct7Q419</strain>
    </source>
</reference>
<keyword evidence="2" id="KW-1133">Transmembrane helix</keyword>
<name>A0A8S5P048_9CAUD</name>
<keyword evidence="1" id="KW-0175">Coiled coil</keyword>
<feature type="transmembrane region" description="Helical" evidence="2">
    <location>
        <begin position="106"/>
        <end position="127"/>
    </location>
</feature>
<dbReference type="EMBL" id="BK015294">
    <property type="protein sequence ID" value="DAD99824.1"/>
    <property type="molecule type" value="Genomic_DNA"/>
</dbReference>
<proteinExistence type="predicted"/>